<reference evidence="1 2" key="1">
    <citation type="submission" date="2019-03" db="EMBL/GenBank/DDBJ databases">
        <title>Metabolic potential of uncultured bacteria and archaea associated with petroleum seepage in deep-sea sediments.</title>
        <authorList>
            <person name="Dong X."/>
            <person name="Hubert C."/>
        </authorList>
    </citation>
    <scope>NUCLEOTIDE SEQUENCE [LARGE SCALE GENOMIC DNA]</scope>
    <source>
        <strain evidence="1">E44_bin18</strain>
    </source>
</reference>
<evidence type="ECO:0000313" key="2">
    <source>
        <dbReference type="Proteomes" id="UP000315525"/>
    </source>
</evidence>
<evidence type="ECO:0000313" key="1">
    <source>
        <dbReference type="EMBL" id="TET47493.1"/>
    </source>
</evidence>
<gene>
    <name evidence="1" type="ORF">E3J62_01295</name>
</gene>
<proteinExistence type="predicted"/>
<protein>
    <recommendedName>
        <fullName evidence="3">HNH endonuclease 5 domain-containing protein</fullName>
    </recommendedName>
</protein>
<evidence type="ECO:0008006" key="3">
    <source>
        <dbReference type="Google" id="ProtNLM"/>
    </source>
</evidence>
<comment type="caution">
    <text evidence="1">The sequence shown here is derived from an EMBL/GenBank/DDBJ whole genome shotgun (WGS) entry which is preliminary data.</text>
</comment>
<name>A0A523UYB2_UNCT6</name>
<dbReference type="AlphaFoldDB" id="A0A523UYB2"/>
<sequence length="345" mass="38782">MSSSRKGKCIYCSRKDIVLTDSHILTAAFGTDFVLEESVCKECQKRAKAFEEPVLNACRFLRVILKLEGRRGIPGLAADVLFRGKKKRVTLGPNLKPLSGSTVLFKSESWVCIFATDKKIGLRRKLEYETAHPDAHLKPLPLEILGEGPEMRISMDWGAFVTVGARRFAAKVAFESYVKKCGVAVAYSNEYEGIKQFILHGTERDNCLANIFVAPSTEQLVMDVGFPHHRIFVQSTKGHELLAIVSLFSLLHYWVRLSKTHSGIESATCYVVNPQNGYAKEPKLYGPNIELLDVKRVAPPIPWRKMKSWYTRNDPARAIDYAAGRLNMEIKRALAKKEDSAPQHT</sequence>
<organism evidence="1 2">
    <name type="scientific">candidate division TA06 bacterium</name>
    <dbReference type="NCBI Taxonomy" id="2250710"/>
    <lineage>
        <taxon>Bacteria</taxon>
        <taxon>Bacteria division TA06</taxon>
    </lineage>
</organism>
<dbReference type="EMBL" id="SOJN01000019">
    <property type="protein sequence ID" value="TET47493.1"/>
    <property type="molecule type" value="Genomic_DNA"/>
</dbReference>
<accession>A0A523UYB2</accession>
<dbReference type="Proteomes" id="UP000315525">
    <property type="component" value="Unassembled WGS sequence"/>
</dbReference>